<dbReference type="PANTHER" id="PTHR35526">
    <property type="entry name" value="ANTI-SIGMA-F FACTOR RSBW-RELATED"/>
    <property type="match status" value="1"/>
</dbReference>
<organism evidence="3 4">
    <name type="scientific">Streptosporangium saharense</name>
    <dbReference type="NCBI Taxonomy" id="1706840"/>
    <lineage>
        <taxon>Bacteria</taxon>
        <taxon>Bacillati</taxon>
        <taxon>Actinomycetota</taxon>
        <taxon>Actinomycetes</taxon>
        <taxon>Streptosporangiales</taxon>
        <taxon>Streptosporangiaceae</taxon>
        <taxon>Streptosporangium</taxon>
    </lineage>
</organism>
<dbReference type="AlphaFoldDB" id="A0A7W7QW81"/>
<dbReference type="Pfam" id="PF13581">
    <property type="entry name" value="HATPase_c_2"/>
    <property type="match status" value="1"/>
</dbReference>
<keyword evidence="1" id="KW-0723">Serine/threonine-protein kinase</keyword>
<feature type="domain" description="Histidine kinase/HSP90-like ATPase" evidence="2">
    <location>
        <begin position="16"/>
        <end position="127"/>
    </location>
</feature>
<dbReference type="CDD" id="cd16936">
    <property type="entry name" value="HATPase_RsbW-like"/>
    <property type="match status" value="1"/>
</dbReference>
<dbReference type="InterPro" id="IPR003594">
    <property type="entry name" value="HATPase_dom"/>
</dbReference>
<evidence type="ECO:0000313" key="3">
    <source>
        <dbReference type="EMBL" id="MBB4920663.1"/>
    </source>
</evidence>
<keyword evidence="3" id="KW-0418">Kinase</keyword>
<gene>
    <name evidence="3" type="ORF">FHS44_007814</name>
</gene>
<dbReference type="Gene3D" id="3.30.565.10">
    <property type="entry name" value="Histidine kinase-like ATPase, C-terminal domain"/>
    <property type="match status" value="1"/>
</dbReference>
<dbReference type="RefSeq" id="WP_312863990.1">
    <property type="nucleotide sequence ID" value="NZ_JACHJP010000015.1"/>
</dbReference>
<dbReference type="InterPro" id="IPR050267">
    <property type="entry name" value="Anti-sigma-factor_SerPK"/>
</dbReference>
<protein>
    <submittedName>
        <fullName evidence="3">Serine/threonine-protein kinase RsbW</fullName>
        <ecNumber evidence="3">2.7.11.1</ecNumber>
    </submittedName>
</protein>
<name>A0A7W7QW81_9ACTN</name>
<dbReference type="Proteomes" id="UP000552644">
    <property type="component" value="Unassembled WGS sequence"/>
</dbReference>
<dbReference type="InterPro" id="IPR036890">
    <property type="entry name" value="HATPase_C_sf"/>
</dbReference>
<evidence type="ECO:0000259" key="2">
    <source>
        <dbReference type="Pfam" id="PF13581"/>
    </source>
</evidence>
<dbReference type="EC" id="2.7.11.1" evidence="3"/>
<dbReference type="PANTHER" id="PTHR35526:SF3">
    <property type="entry name" value="ANTI-SIGMA-F FACTOR RSBW"/>
    <property type="match status" value="1"/>
</dbReference>
<accession>A0A7W7QW81</accession>
<sequence length="182" mass="19836">MDIEFSLALPREAVGIPMVRRALGDSLRSLGVTESCVSDILLAVTEACANAVRHGGPANRYEVEVAVGYGRCDVQVIDRGQGLARLPEHYPPGDTENGRGILIMQAVVDEITFGVTPGRGTTVHLRKHLDWNEDALLLRESLAYDGLIHEGLMRDSRSRDGLAHDGLTRDRLAREARVLASV</sequence>
<evidence type="ECO:0000313" key="4">
    <source>
        <dbReference type="Proteomes" id="UP000552644"/>
    </source>
</evidence>
<keyword evidence="3" id="KW-0808">Transferase</keyword>
<keyword evidence="4" id="KW-1185">Reference proteome</keyword>
<proteinExistence type="predicted"/>
<comment type="caution">
    <text evidence="3">The sequence shown here is derived from an EMBL/GenBank/DDBJ whole genome shotgun (WGS) entry which is preliminary data.</text>
</comment>
<evidence type="ECO:0000256" key="1">
    <source>
        <dbReference type="ARBA" id="ARBA00022527"/>
    </source>
</evidence>
<dbReference type="GO" id="GO:0004674">
    <property type="term" value="F:protein serine/threonine kinase activity"/>
    <property type="evidence" value="ECO:0007669"/>
    <property type="project" value="UniProtKB-KW"/>
</dbReference>
<dbReference type="EMBL" id="JACHJP010000015">
    <property type="protein sequence ID" value="MBB4920663.1"/>
    <property type="molecule type" value="Genomic_DNA"/>
</dbReference>
<reference evidence="3 4" key="1">
    <citation type="submission" date="2020-08" db="EMBL/GenBank/DDBJ databases">
        <title>Genomic Encyclopedia of Type Strains, Phase III (KMG-III): the genomes of soil and plant-associated and newly described type strains.</title>
        <authorList>
            <person name="Whitman W."/>
        </authorList>
    </citation>
    <scope>NUCLEOTIDE SEQUENCE [LARGE SCALE GENOMIC DNA]</scope>
    <source>
        <strain evidence="3 4">CECT 8840</strain>
    </source>
</reference>
<dbReference type="SUPFAM" id="SSF55874">
    <property type="entry name" value="ATPase domain of HSP90 chaperone/DNA topoisomerase II/histidine kinase"/>
    <property type="match status" value="1"/>
</dbReference>